<name>A0A2T7G1Y1_9RHOB</name>
<keyword evidence="2" id="KW-0808">Transferase</keyword>
<dbReference type="GO" id="GO:0008999">
    <property type="term" value="F:protein-N-terminal-alanine acetyltransferase activity"/>
    <property type="evidence" value="ECO:0007669"/>
    <property type="project" value="TreeGrafter"/>
</dbReference>
<evidence type="ECO:0000313" key="2">
    <source>
        <dbReference type="EMBL" id="PVA08429.1"/>
    </source>
</evidence>
<dbReference type="Proteomes" id="UP000244446">
    <property type="component" value="Unassembled WGS sequence"/>
</dbReference>
<dbReference type="EMBL" id="QCYH01000047">
    <property type="protein sequence ID" value="PVA08429.1"/>
    <property type="molecule type" value="Genomic_DNA"/>
</dbReference>
<proteinExistence type="predicted"/>
<comment type="caution">
    <text evidence="2">The sequence shown here is derived from an EMBL/GenBank/DDBJ whole genome shotgun (WGS) entry which is preliminary data.</text>
</comment>
<dbReference type="GO" id="GO:1990189">
    <property type="term" value="F:protein N-terminal-serine acetyltransferase activity"/>
    <property type="evidence" value="ECO:0007669"/>
    <property type="project" value="TreeGrafter"/>
</dbReference>
<dbReference type="InterPro" id="IPR016181">
    <property type="entry name" value="Acyl_CoA_acyltransferase"/>
</dbReference>
<sequence length="217" mass="25098">MTDLTDWVPRPRPKRVTLEGQYVRLEPLVSAHADTLFMAASAPGVEDRFRWLSEEPPSRIEFDAWLEEASASIDPMFFAVIDKASGRAEGRQALMRIDTSNGVVEIGNIMWGAALQRTRMATEALYLFADRVFDLGYRRFEWKCNDLNDPSKRAAKRFGFRPEGVFRQHMVVKNANRDTAWFAMTAGDWQRMKPIYEDWLAPENFNDQGQQYKPLRV</sequence>
<dbReference type="AlphaFoldDB" id="A0A2T7G1Y1"/>
<dbReference type="InterPro" id="IPR000182">
    <property type="entry name" value="GNAT_dom"/>
</dbReference>
<dbReference type="PROSITE" id="PS51186">
    <property type="entry name" value="GNAT"/>
    <property type="match status" value="1"/>
</dbReference>
<dbReference type="PANTHER" id="PTHR43441:SF2">
    <property type="entry name" value="FAMILY ACETYLTRANSFERASE, PUTATIVE (AFU_ORTHOLOGUE AFUA_7G00850)-RELATED"/>
    <property type="match status" value="1"/>
</dbReference>
<organism evidence="2 3">
    <name type="scientific">Pelagivirga sediminicola</name>
    <dbReference type="NCBI Taxonomy" id="2170575"/>
    <lineage>
        <taxon>Bacteria</taxon>
        <taxon>Pseudomonadati</taxon>
        <taxon>Pseudomonadota</taxon>
        <taxon>Alphaproteobacteria</taxon>
        <taxon>Rhodobacterales</taxon>
        <taxon>Paracoccaceae</taxon>
        <taxon>Pelagivirga</taxon>
    </lineage>
</organism>
<evidence type="ECO:0000313" key="3">
    <source>
        <dbReference type="Proteomes" id="UP000244446"/>
    </source>
</evidence>
<reference evidence="2 3" key="1">
    <citation type="submission" date="2018-04" db="EMBL/GenBank/DDBJ databases">
        <title>Pelagivirga bohaiensis gen. nov., sp. nov., a bacterium isolated from the Bohai Sea.</title>
        <authorList>
            <person name="Ji X."/>
        </authorList>
    </citation>
    <scope>NUCLEOTIDE SEQUENCE [LARGE SCALE GENOMIC DNA]</scope>
    <source>
        <strain evidence="2 3">BH-SD19</strain>
    </source>
</reference>
<dbReference type="Gene3D" id="3.40.630.30">
    <property type="match status" value="1"/>
</dbReference>
<dbReference type="OrthoDB" id="5295305at2"/>
<dbReference type="RefSeq" id="WP_108693774.1">
    <property type="nucleotide sequence ID" value="NZ_QCYH01000047.1"/>
</dbReference>
<dbReference type="Pfam" id="PF13302">
    <property type="entry name" value="Acetyltransf_3"/>
    <property type="match status" value="1"/>
</dbReference>
<keyword evidence="3" id="KW-1185">Reference proteome</keyword>
<dbReference type="PANTHER" id="PTHR43441">
    <property type="entry name" value="RIBOSOMAL-PROTEIN-SERINE ACETYLTRANSFERASE"/>
    <property type="match status" value="1"/>
</dbReference>
<dbReference type="FunFam" id="3.40.630.30:FF:000047">
    <property type="entry name" value="Acetyltransferase, GNAT family"/>
    <property type="match status" value="1"/>
</dbReference>
<dbReference type="InterPro" id="IPR051908">
    <property type="entry name" value="Ribosomal_N-acetyltransferase"/>
</dbReference>
<evidence type="ECO:0000259" key="1">
    <source>
        <dbReference type="PROSITE" id="PS51186"/>
    </source>
</evidence>
<protein>
    <submittedName>
        <fullName evidence="2">GNAT family N-acetyltransferase</fullName>
    </submittedName>
</protein>
<feature type="domain" description="N-acetyltransferase" evidence="1">
    <location>
        <begin position="35"/>
        <end position="187"/>
    </location>
</feature>
<gene>
    <name evidence="2" type="ORF">DC366_19330</name>
</gene>
<accession>A0A2T7G1Y1</accession>
<dbReference type="SUPFAM" id="SSF55729">
    <property type="entry name" value="Acyl-CoA N-acyltransferases (Nat)"/>
    <property type="match status" value="1"/>
</dbReference>